<dbReference type="AlphaFoldDB" id="A0A285UTK6"/>
<evidence type="ECO:0000256" key="1">
    <source>
        <dbReference type="SAM" id="Coils"/>
    </source>
</evidence>
<keyword evidence="2" id="KW-0812">Transmembrane</keyword>
<accession>A0A285UTK6</accession>
<evidence type="ECO:0000256" key="2">
    <source>
        <dbReference type="SAM" id="Phobius"/>
    </source>
</evidence>
<dbReference type="RefSeq" id="WP_097042895.1">
    <property type="nucleotide sequence ID" value="NZ_OBQF01000008.1"/>
</dbReference>
<feature type="coiled-coil region" evidence="1">
    <location>
        <begin position="198"/>
        <end position="282"/>
    </location>
</feature>
<reference evidence="4" key="1">
    <citation type="submission" date="2017-08" db="EMBL/GenBank/DDBJ databases">
        <authorList>
            <person name="Varghese N."/>
            <person name="Submissions S."/>
        </authorList>
    </citation>
    <scope>NUCLEOTIDE SEQUENCE [LARGE SCALE GENOMIC DNA]</scope>
    <source>
        <strain evidence="4">DSM 23173</strain>
    </source>
</reference>
<keyword evidence="2" id="KW-1133">Transmembrane helix</keyword>
<protein>
    <submittedName>
        <fullName evidence="3">Uncharacterized protein</fullName>
    </submittedName>
</protein>
<organism evidence="3 4">
    <name type="scientific">Salinicoccus kekensis</name>
    <dbReference type="NCBI Taxonomy" id="714307"/>
    <lineage>
        <taxon>Bacteria</taxon>
        <taxon>Bacillati</taxon>
        <taxon>Bacillota</taxon>
        <taxon>Bacilli</taxon>
        <taxon>Bacillales</taxon>
        <taxon>Staphylococcaceae</taxon>
        <taxon>Salinicoccus</taxon>
    </lineage>
</organism>
<dbReference type="OrthoDB" id="9827678at2"/>
<feature type="transmembrane region" description="Helical" evidence="2">
    <location>
        <begin position="21"/>
        <end position="42"/>
    </location>
</feature>
<sequence length="283" mass="32892">MDKEHIKNKMTDFAMYFKRNTSIIFYIFIAVVVLSYASLYTYKTYIQTEASSIPEEEKFKDFTLNSNTIQLVENEYNDKKEFYVAKFVIKNRDGTTPVIANDTLEVSGIARMNNNDLLELDIEAKQITPTFFVVEVNNLPDNHIELRLDFHLDAFSSENDSSTDDTSLYTFVAEEETSASVQSLSDEEYEQQSYAFEIETVNEQIASLENDIEYYNRRIETLEDQISDSEDEMDMMTDEEQMELEASISSHYSEIESLKEEITDVEDSIDEREEKLSILESNL</sequence>
<dbReference type="EMBL" id="OBQF01000008">
    <property type="protein sequence ID" value="SOC45133.1"/>
    <property type="molecule type" value="Genomic_DNA"/>
</dbReference>
<gene>
    <name evidence="3" type="ORF">SAMN05878391_2624</name>
</gene>
<keyword evidence="1" id="KW-0175">Coiled coil</keyword>
<dbReference type="Proteomes" id="UP000219412">
    <property type="component" value="Unassembled WGS sequence"/>
</dbReference>
<keyword evidence="4" id="KW-1185">Reference proteome</keyword>
<evidence type="ECO:0000313" key="4">
    <source>
        <dbReference type="Proteomes" id="UP000219412"/>
    </source>
</evidence>
<name>A0A285UTK6_9STAP</name>
<proteinExistence type="predicted"/>
<evidence type="ECO:0000313" key="3">
    <source>
        <dbReference type="EMBL" id="SOC45133.1"/>
    </source>
</evidence>
<keyword evidence="2" id="KW-0472">Membrane</keyword>
<dbReference type="Gene3D" id="1.20.58.60">
    <property type="match status" value="1"/>
</dbReference>